<evidence type="ECO:0000256" key="1">
    <source>
        <dbReference type="ARBA" id="ARBA00010211"/>
    </source>
</evidence>
<dbReference type="Proteomes" id="UP001524642">
    <property type="component" value="Unassembled WGS sequence"/>
</dbReference>
<evidence type="ECO:0000259" key="3">
    <source>
        <dbReference type="Pfam" id="PF01557"/>
    </source>
</evidence>
<proteinExistence type="inferred from homology"/>
<protein>
    <submittedName>
        <fullName evidence="4">Fumarylacetoacetate hydrolase family protein</fullName>
    </submittedName>
</protein>
<keyword evidence="5" id="KW-1185">Reference proteome</keyword>
<keyword evidence="2" id="KW-0479">Metal-binding</keyword>
<feature type="domain" description="Fumarylacetoacetase-like C-terminal" evidence="3">
    <location>
        <begin position="77"/>
        <end position="282"/>
    </location>
</feature>
<dbReference type="EMBL" id="JANJOU010000038">
    <property type="protein sequence ID" value="MCR0985624.1"/>
    <property type="molecule type" value="Genomic_DNA"/>
</dbReference>
<name>A0ABT1XF67_9PROT</name>
<dbReference type="Gene3D" id="3.90.850.10">
    <property type="entry name" value="Fumarylacetoacetase-like, C-terminal domain"/>
    <property type="match status" value="1"/>
</dbReference>
<comment type="caution">
    <text evidence="4">The sequence shown here is derived from an EMBL/GenBank/DDBJ whole genome shotgun (WGS) entry which is preliminary data.</text>
</comment>
<dbReference type="InterPro" id="IPR036663">
    <property type="entry name" value="Fumarylacetoacetase_C_sf"/>
</dbReference>
<sequence>MRFAAFRKDGAMGLAVAGAGGDYRGLMQGEAGYPGDLTALVTGGAEALAGAGRALEGGAPVDLDAVELLPPLPNPGKIICVGLNYADHSAESGFAVPTYPTIFARFASSLIGHGAPILRPRVSDQLDYEGELVAVIGRGGRHIPKASALDHVVAYSVFNDGSVRDYQLKAPQWTVGKNFDGTGAFGPVLVTADELPPGCQGLGIQTRLNGQVVQESNIDHLIFDVATLVSTLSEAFTLSPGDIIVTGTPSGVGLARKPPLWMKPGDVCEVEIERVGLLRNPVEDEAGRQRAAA</sequence>
<dbReference type="PANTHER" id="PTHR42796:SF4">
    <property type="entry name" value="FUMARYLACETOACETATE HYDROLASE DOMAIN-CONTAINING PROTEIN 2A"/>
    <property type="match status" value="1"/>
</dbReference>
<dbReference type="InterPro" id="IPR011234">
    <property type="entry name" value="Fumarylacetoacetase-like_C"/>
</dbReference>
<dbReference type="GO" id="GO:0016787">
    <property type="term" value="F:hydrolase activity"/>
    <property type="evidence" value="ECO:0007669"/>
    <property type="project" value="UniProtKB-KW"/>
</dbReference>
<evidence type="ECO:0000313" key="5">
    <source>
        <dbReference type="Proteomes" id="UP001524642"/>
    </source>
</evidence>
<gene>
    <name evidence="4" type="ORF">NRP21_26580</name>
</gene>
<keyword evidence="4" id="KW-0378">Hydrolase</keyword>
<dbReference type="PANTHER" id="PTHR42796">
    <property type="entry name" value="FUMARYLACETOACETATE HYDROLASE DOMAIN-CONTAINING PROTEIN 2A-RELATED"/>
    <property type="match status" value="1"/>
</dbReference>
<evidence type="ECO:0000256" key="2">
    <source>
        <dbReference type="ARBA" id="ARBA00022723"/>
    </source>
</evidence>
<dbReference type="RefSeq" id="WP_257719271.1">
    <property type="nucleotide sequence ID" value="NZ_JANJOU010000038.1"/>
</dbReference>
<accession>A0ABT1XF67</accession>
<dbReference type="SUPFAM" id="SSF56529">
    <property type="entry name" value="FAH"/>
    <property type="match status" value="1"/>
</dbReference>
<dbReference type="InterPro" id="IPR051121">
    <property type="entry name" value="FAH"/>
</dbReference>
<reference evidence="4 5" key="1">
    <citation type="submission" date="2022-06" db="EMBL/GenBank/DDBJ databases">
        <title>Roseomonas CN29.</title>
        <authorList>
            <person name="Cheng Y."/>
            <person name="He X."/>
        </authorList>
    </citation>
    <scope>NUCLEOTIDE SEQUENCE [LARGE SCALE GENOMIC DNA]</scope>
    <source>
        <strain evidence="4 5">CN29</strain>
    </source>
</reference>
<evidence type="ECO:0000313" key="4">
    <source>
        <dbReference type="EMBL" id="MCR0985624.1"/>
    </source>
</evidence>
<organism evidence="4 5">
    <name type="scientific">Roseomonas populi</name>
    <dbReference type="NCBI Taxonomy" id="3121582"/>
    <lineage>
        <taxon>Bacteria</taxon>
        <taxon>Pseudomonadati</taxon>
        <taxon>Pseudomonadota</taxon>
        <taxon>Alphaproteobacteria</taxon>
        <taxon>Acetobacterales</taxon>
        <taxon>Roseomonadaceae</taxon>
        <taxon>Roseomonas</taxon>
    </lineage>
</organism>
<dbReference type="Pfam" id="PF01557">
    <property type="entry name" value="FAA_hydrolase"/>
    <property type="match status" value="1"/>
</dbReference>
<comment type="similarity">
    <text evidence="1">Belongs to the FAH family.</text>
</comment>